<organism evidence="3 4">
    <name type="scientific">Discostella pseudostelligera</name>
    <dbReference type="NCBI Taxonomy" id="259834"/>
    <lineage>
        <taxon>Eukaryota</taxon>
        <taxon>Sar</taxon>
        <taxon>Stramenopiles</taxon>
        <taxon>Ochrophyta</taxon>
        <taxon>Bacillariophyta</taxon>
        <taxon>Coscinodiscophyceae</taxon>
        <taxon>Thalassiosirophycidae</taxon>
        <taxon>Stephanodiscales</taxon>
        <taxon>Stephanodiscaceae</taxon>
        <taxon>Discostella</taxon>
    </lineage>
</organism>
<dbReference type="PROSITE" id="PS00061">
    <property type="entry name" value="ADH_SHORT"/>
    <property type="match status" value="1"/>
</dbReference>
<dbReference type="Pfam" id="PF00106">
    <property type="entry name" value="adh_short"/>
    <property type="match status" value="2"/>
</dbReference>
<sequence length="540" mass="58708">MLNDTYFGPRGFISLVYCLSYGENQSLTANMNDKSNKGTPQFWTLLAACARGVEYVACTQKQKPSNSPFATDLLKGGNLPVEERLRAKLAVLEDLRRRGIWLLDTSVFGWYISQPQAYKRSRISNEIHRKQKSRPPSELKTPSLVLSWELFTKHVVREVAEEGHLKYLIPIGMEVEAAVTRKRMEDAIQSSKSEEAQVSDTFPAPNAWIPGGYGPFHAKLAALVNEAAPSIQHRPVLPHNDNEDLVGMFDEEPQRKFNVTGCNLLLADTDSQQTKVEGVVSACYDAAGAAGYNSSNNKSISIVPHVCNVTNRLHVKETIRAADEVARTAIISNDSVASILVNCAGITRDGTLANVTNDDWDEVLDVNLKGTFLMCQEFCEPMRLRKLLGEGHSSGKVRWSGGSSCGFGTGNGGSIINIGSVVSNYGNIGQANYAASKGGVVGLSRSIAKEMALFSWKATSAVDSVGIYDDSDGILDRGFIATPMTSAVPDKILLDVENKIALRRLGQAEDVANLVLFLASSARSGYITGEVFECSGMLRL</sequence>
<dbReference type="PRINTS" id="PR00081">
    <property type="entry name" value="GDHRDH"/>
</dbReference>
<dbReference type="PANTHER" id="PTHR42760:SF83">
    <property type="entry name" value="(3R)-3-HYDROXYACYL-COA DEHYDROGENASE"/>
    <property type="match status" value="1"/>
</dbReference>
<dbReference type="SUPFAM" id="SSF51735">
    <property type="entry name" value="NAD(P)-binding Rossmann-fold domains"/>
    <property type="match status" value="1"/>
</dbReference>
<comment type="similarity">
    <text evidence="1">Belongs to the short-chain dehydrogenases/reductases (SDR) family.</text>
</comment>
<evidence type="ECO:0000313" key="4">
    <source>
        <dbReference type="Proteomes" id="UP001530293"/>
    </source>
</evidence>
<evidence type="ECO:0000256" key="1">
    <source>
        <dbReference type="ARBA" id="ARBA00006484"/>
    </source>
</evidence>
<keyword evidence="4" id="KW-1185">Reference proteome</keyword>
<reference evidence="3 4" key="1">
    <citation type="submission" date="2024-10" db="EMBL/GenBank/DDBJ databases">
        <title>Updated reference genomes for cyclostephanoid diatoms.</title>
        <authorList>
            <person name="Roberts W.R."/>
            <person name="Alverson A.J."/>
        </authorList>
    </citation>
    <scope>NUCLEOTIDE SEQUENCE [LARGE SCALE GENOMIC DNA]</scope>
    <source>
        <strain evidence="3 4">AJA232-27</strain>
    </source>
</reference>
<dbReference type="Proteomes" id="UP001530293">
    <property type="component" value="Unassembled WGS sequence"/>
</dbReference>
<dbReference type="PANTHER" id="PTHR42760">
    <property type="entry name" value="SHORT-CHAIN DEHYDROGENASES/REDUCTASES FAMILY MEMBER"/>
    <property type="match status" value="1"/>
</dbReference>
<dbReference type="EMBL" id="JALLBG020000168">
    <property type="protein sequence ID" value="KAL3760946.1"/>
    <property type="molecule type" value="Genomic_DNA"/>
</dbReference>
<protein>
    <submittedName>
        <fullName evidence="3">Uncharacterized protein</fullName>
    </submittedName>
</protein>
<dbReference type="InterPro" id="IPR020904">
    <property type="entry name" value="Sc_DH/Rdtase_CS"/>
</dbReference>
<dbReference type="GO" id="GO:0016491">
    <property type="term" value="F:oxidoreductase activity"/>
    <property type="evidence" value="ECO:0007669"/>
    <property type="project" value="UniProtKB-KW"/>
</dbReference>
<proteinExistence type="inferred from homology"/>
<evidence type="ECO:0000313" key="3">
    <source>
        <dbReference type="EMBL" id="KAL3760946.1"/>
    </source>
</evidence>
<dbReference type="Pfam" id="PF13561">
    <property type="entry name" value="adh_short_C2"/>
    <property type="match status" value="1"/>
</dbReference>
<dbReference type="AlphaFoldDB" id="A0ABD3MDT8"/>
<comment type="caution">
    <text evidence="3">The sequence shown here is derived from an EMBL/GenBank/DDBJ whole genome shotgun (WGS) entry which is preliminary data.</text>
</comment>
<gene>
    <name evidence="3" type="ORF">ACHAWU_009625</name>
</gene>
<dbReference type="Gene3D" id="3.40.50.720">
    <property type="entry name" value="NAD(P)-binding Rossmann-like Domain"/>
    <property type="match status" value="1"/>
</dbReference>
<name>A0ABD3MDT8_9STRA</name>
<keyword evidence="2" id="KW-0560">Oxidoreductase</keyword>
<dbReference type="PRINTS" id="PR00080">
    <property type="entry name" value="SDRFAMILY"/>
</dbReference>
<dbReference type="InterPro" id="IPR036291">
    <property type="entry name" value="NAD(P)-bd_dom_sf"/>
</dbReference>
<accession>A0ABD3MDT8</accession>
<dbReference type="InterPro" id="IPR002347">
    <property type="entry name" value="SDR_fam"/>
</dbReference>
<evidence type="ECO:0000256" key="2">
    <source>
        <dbReference type="ARBA" id="ARBA00023002"/>
    </source>
</evidence>